<dbReference type="AlphaFoldDB" id="A0A4R4NHB7"/>
<feature type="transmembrane region" description="Helical" evidence="9">
    <location>
        <begin position="307"/>
        <end position="324"/>
    </location>
</feature>
<evidence type="ECO:0000256" key="9">
    <source>
        <dbReference type="SAM" id="Phobius"/>
    </source>
</evidence>
<dbReference type="OrthoDB" id="9797715at2"/>
<feature type="transmembrane region" description="Helical" evidence="9">
    <location>
        <begin position="178"/>
        <end position="197"/>
    </location>
</feature>
<dbReference type="GO" id="GO:0015764">
    <property type="term" value="P:N-acetylglucosamine transport"/>
    <property type="evidence" value="ECO:0007669"/>
    <property type="project" value="TreeGrafter"/>
</dbReference>
<dbReference type="Proteomes" id="UP000295157">
    <property type="component" value="Unassembled WGS sequence"/>
</dbReference>
<comment type="subcellular location">
    <subcellularLocation>
        <location evidence="1">Cell membrane</location>
        <topology evidence="1">Multi-pass membrane protein</topology>
    </subcellularLocation>
</comment>
<evidence type="ECO:0000256" key="6">
    <source>
        <dbReference type="ARBA" id="ARBA00022692"/>
    </source>
</evidence>
<evidence type="ECO:0000259" key="10">
    <source>
        <dbReference type="PROSITE" id="PS51103"/>
    </source>
</evidence>
<dbReference type="RefSeq" id="WP_132333118.1">
    <property type="nucleotide sequence ID" value="NZ_SMJZ01000049.1"/>
</dbReference>
<comment type="caution">
    <text evidence="11">The sequence shown here is derived from an EMBL/GenBank/DDBJ whole genome shotgun (WGS) entry which is preliminary data.</text>
</comment>
<keyword evidence="4 11" id="KW-0762">Sugar transport</keyword>
<evidence type="ECO:0000256" key="4">
    <source>
        <dbReference type="ARBA" id="ARBA00022597"/>
    </source>
</evidence>
<keyword evidence="2" id="KW-0813">Transport</keyword>
<dbReference type="EMBL" id="SMJZ01000049">
    <property type="protein sequence ID" value="TDC06777.1"/>
    <property type="molecule type" value="Genomic_DNA"/>
</dbReference>
<dbReference type="Pfam" id="PF02378">
    <property type="entry name" value="PTS_EIIC"/>
    <property type="match status" value="1"/>
</dbReference>
<proteinExistence type="predicted"/>
<evidence type="ECO:0000313" key="12">
    <source>
        <dbReference type="Proteomes" id="UP000295157"/>
    </source>
</evidence>
<dbReference type="PROSITE" id="PS51103">
    <property type="entry name" value="PTS_EIIC_TYPE_1"/>
    <property type="match status" value="1"/>
</dbReference>
<name>A0A4R4NHB7_9ACTN</name>
<dbReference type="GO" id="GO:0090563">
    <property type="term" value="F:protein-phosphocysteine-sugar phosphotransferase activity"/>
    <property type="evidence" value="ECO:0007669"/>
    <property type="project" value="TreeGrafter"/>
</dbReference>
<evidence type="ECO:0000256" key="8">
    <source>
        <dbReference type="ARBA" id="ARBA00023136"/>
    </source>
</evidence>
<keyword evidence="7 9" id="KW-1133">Transmembrane helix</keyword>
<keyword evidence="8 9" id="KW-0472">Membrane</keyword>
<keyword evidence="5" id="KW-0598">Phosphotransferase system</keyword>
<dbReference type="InterPro" id="IPR013013">
    <property type="entry name" value="PTS_EIIC_1"/>
</dbReference>
<feature type="transmembrane region" description="Helical" evidence="9">
    <location>
        <begin position="330"/>
        <end position="350"/>
    </location>
</feature>
<dbReference type="GO" id="GO:0005886">
    <property type="term" value="C:plasma membrane"/>
    <property type="evidence" value="ECO:0007669"/>
    <property type="project" value="UniProtKB-SubCell"/>
</dbReference>
<dbReference type="PANTHER" id="PTHR30009">
    <property type="entry name" value="CYTOCHROME C-TYPE SYNTHESIS PROTEIN AND PTS TRANSMEMBRANE COMPONENT"/>
    <property type="match status" value="1"/>
</dbReference>
<evidence type="ECO:0000256" key="3">
    <source>
        <dbReference type="ARBA" id="ARBA00022475"/>
    </source>
</evidence>
<protein>
    <submittedName>
        <fullName evidence="11">PTS sugar transporter subunit IIA</fullName>
    </submittedName>
</protein>
<feature type="transmembrane region" description="Helical" evidence="9">
    <location>
        <begin position="274"/>
        <end position="295"/>
    </location>
</feature>
<dbReference type="GO" id="GO:0008982">
    <property type="term" value="F:protein-N(PI)-phosphohistidine-sugar phosphotransferase activity"/>
    <property type="evidence" value="ECO:0007669"/>
    <property type="project" value="InterPro"/>
</dbReference>
<dbReference type="GO" id="GO:0009401">
    <property type="term" value="P:phosphoenolpyruvate-dependent sugar phosphotransferase system"/>
    <property type="evidence" value="ECO:0007669"/>
    <property type="project" value="UniProtKB-KW"/>
</dbReference>
<dbReference type="InterPro" id="IPR050429">
    <property type="entry name" value="PTS_Glucose_EIICBA"/>
</dbReference>
<dbReference type="InterPro" id="IPR003352">
    <property type="entry name" value="PTS_EIIC"/>
</dbReference>
<keyword evidence="12" id="KW-1185">Reference proteome</keyword>
<sequence>MSAGWSSMFGGLQRVGRSLMMPIAVLPAAGLLLRFGQDDLLGADGLGGVLPWLLPVARVLAAAGGALFDNLPLLFAVGVAIGFARKSDGSTALAAVVGYLVFDRVTKTLFFDAGQGAVHDKVTVPLRDGTSALDLGAQNPTGVLGGILIGITAALLWQRFHRLKPPAWLAFFGGRRSVPIITAVAALLLGVVFGLLWRPVGDWLAQAGDWLSAHGTAGTGIYGVANRLLIPLGLHHVLNTIVWFTLPECRAGVNGATRDAAGDLNCYFAGEQGAGIFMTGFFPVMMFGLLGAALAMWRTADPGRREAVGGIMLSAGLTAFVTGITEPLEFAFIFVAPVLFAVHALLTGLSMALMAELGARLGFTFSGGAIDLLLNSGKSNTHELGLIVGFGLAYLVLYYVLFTVLIRALNLPTPGREPS</sequence>
<evidence type="ECO:0000256" key="7">
    <source>
        <dbReference type="ARBA" id="ARBA00022989"/>
    </source>
</evidence>
<keyword evidence="3" id="KW-1003">Cell membrane</keyword>
<reference evidence="11 12" key="1">
    <citation type="submission" date="2019-02" db="EMBL/GenBank/DDBJ databases">
        <title>Draft genome sequences of novel Actinobacteria.</title>
        <authorList>
            <person name="Sahin N."/>
            <person name="Ay H."/>
            <person name="Saygin H."/>
        </authorList>
    </citation>
    <scope>NUCLEOTIDE SEQUENCE [LARGE SCALE GENOMIC DNA]</scope>
    <source>
        <strain evidence="11 12">KC201</strain>
    </source>
</reference>
<evidence type="ECO:0000313" key="11">
    <source>
        <dbReference type="EMBL" id="TDC06777.1"/>
    </source>
</evidence>
<evidence type="ECO:0000256" key="2">
    <source>
        <dbReference type="ARBA" id="ARBA00022448"/>
    </source>
</evidence>
<accession>A0A4R4NHB7</accession>
<gene>
    <name evidence="11" type="ORF">E1267_15285</name>
</gene>
<keyword evidence="6 9" id="KW-0812">Transmembrane</keyword>
<feature type="transmembrane region" description="Helical" evidence="9">
    <location>
        <begin position="140"/>
        <end position="157"/>
    </location>
</feature>
<organism evidence="11 12">
    <name type="scientific">Nonomuraea longispora</name>
    <dbReference type="NCBI Taxonomy" id="1848320"/>
    <lineage>
        <taxon>Bacteria</taxon>
        <taxon>Bacillati</taxon>
        <taxon>Actinomycetota</taxon>
        <taxon>Actinomycetes</taxon>
        <taxon>Streptosporangiales</taxon>
        <taxon>Streptosporangiaceae</taxon>
        <taxon>Nonomuraea</taxon>
    </lineage>
</organism>
<feature type="transmembrane region" description="Helical" evidence="9">
    <location>
        <begin position="386"/>
        <end position="409"/>
    </location>
</feature>
<evidence type="ECO:0000256" key="5">
    <source>
        <dbReference type="ARBA" id="ARBA00022683"/>
    </source>
</evidence>
<dbReference type="PANTHER" id="PTHR30009:SF4">
    <property type="entry name" value="PTS SYSTEM N-ACETYLGLUCOSAMINE-SPECIFIC EIICBA COMPONENT"/>
    <property type="match status" value="1"/>
</dbReference>
<feature type="domain" description="PTS EIIC type-1" evidence="10">
    <location>
        <begin position="6"/>
        <end position="418"/>
    </location>
</feature>
<feature type="transmembrane region" description="Helical" evidence="9">
    <location>
        <begin position="357"/>
        <end position="374"/>
    </location>
</feature>
<evidence type="ECO:0000256" key="1">
    <source>
        <dbReference type="ARBA" id="ARBA00004651"/>
    </source>
</evidence>